<dbReference type="Pfam" id="PF01494">
    <property type="entry name" value="FAD_binding_3"/>
    <property type="match status" value="1"/>
</dbReference>
<feature type="domain" description="Phenol hydroxylase-like C-terminal dimerisation" evidence="7">
    <location>
        <begin position="521"/>
        <end position="580"/>
    </location>
</feature>
<evidence type="ECO:0000313" key="9">
    <source>
        <dbReference type="EMBL" id="KAH9844699.1"/>
    </source>
</evidence>
<evidence type="ECO:0000256" key="3">
    <source>
        <dbReference type="ARBA" id="ARBA00022827"/>
    </source>
</evidence>
<dbReference type="CDD" id="cd02440">
    <property type="entry name" value="AdoMet_MTases"/>
    <property type="match status" value="1"/>
</dbReference>
<evidence type="ECO:0000259" key="6">
    <source>
        <dbReference type="Pfam" id="PF01494"/>
    </source>
</evidence>
<dbReference type="InterPro" id="IPR036188">
    <property type="entry name" value="FAD/NAD-bd_sf"/>
</dbReference>
<dbReference type="FunFam" id="3.40.50.150:FF:000219">
    <property type="entry name" value="tRNA (Carboxymethyluridine(34)-5-O)-methyltransferase"/>
    <property type="match status" value="1"/>
</dbReference>
<gene>
    <name evidence="9" type="ORF">Tdes44962_MAKER07173</name>
</gene>
<dbReference type="InterPro" id="IPR038220">
    <property type="entry name" value="PHOX_C_sf"/>
</dbReference>
<reference evidence="9 10" key="1">
    <citation type="journal article" date="2018" name="IMA Fungus">
        <title>IMA Genome-F 10: Nine draft genome sequences of Claviceps purpurea s.lat., including C. arundinis, C. humidiphila, and C. cf. spartinae, pseudomolecules for the pitch canker pathogen Fusarium circinatum, draft genome of Davidsoniella eucalypti, Grosmannia galeiformis, Quambalaria eucalypti, and Teratosphaeria destructans.</title>
        <authorList>
            <person name="Wingfield B.D."/>
            <person name="Liu M."/>
            <person name="Nguyen H.D."/>
            <person name="Lane F.A."/>
            <person name="Morgan S.W."/>
            <person name="De Vos L."/>
            <person name="Wilken P.M."/>
            <person name="Duong T.A."/>
            <person name="Aylward J."/>
            <person name="Coetzee M.P."/>
            <person name="Dadej K."/>
            <person name="De Beer Z.W."/>
            <person name="Findlay W."/>
            <person name="Havenga M."/>
            <person name="Kolarik M."/>
            <person name="Menzies J.G."/>
            <person name="Naidoo K."/>
            <person name="Pochopski O."/>
            <person name="Shoukouhi P."/>
            <person name="Santana Q.C."/>
            <person name="Seifert K.A."/>
            <person name="Soal N."/>
            <person name="Steenkamp E.T."/>
            <person name="Tatham C.T."/>
            <person name="van der Nest M.A."/>
            <person name="Wingfield M.J."/>
        </authorList>
    </citation>
    <scope>NUCLEOTIDE SEQUENCE [LARGE SCALE GENOMIC DNA]</scope>
    <source>
        <strain evidence="9">CMW44962</strain>
    </source>
</reference>
<dbReference type="PANTHER" id="PTHR43004:SF5">
    <property type="entry name" value="FAD-BINDING DOMAIN-CONTAINING PROTEIN"/>
    <property type="match status" value="1"/>
</dbReference>
<keyword evidence="3" id="KW-0274">FAD</keyword>
<dbReference type="Proteomes" id="UP001138500">
    <property type="component" value="Unassembled WGS sequence"/>
</dbReference>
<dbReference type="SUPFAM" id="SSF53335">
    <property type="entry name" value="S-adenosyl-L-methionine-dependent methyltransferases"/>
    <property type="match status" value="1"/>
</dbReference>
<feature type="domain" description="FAD-binding" evidence="6">
    <location>
        <begin position="8"/>
        <end position="361"/>
    </location>
</feature>
<organism evidence="9 10">
    <name type="scientific">Teratosphaeria destructans</name>
    <dbReference type="NCBI Taxonomy" id="418781"/>
    <lineage>
        <taxon>Eukaryota</taxon>
        <taxon>Fungi</taxon>
        <taxon>Dikarya</taxon>
        <taxon>Ascomycota</taxon>
        <taxon>Pezizomycotina</taxon>
        <taxon>Dothideomycetes</taxon>
        <taxon>Dothideomycetidae</taxon>
        <taxon>Mycosphaerellales</taxon>
        <taxon>Teratosphaeriaceae</taxon>
        <taxon>Teratosphaeria</taxon>
    </lineage>
</organism>
<evidence type="ECO:0000313" key="10">
    <source>
        <dbReference type="Proteomes" id="UP001138500"/>
    </source>
</evidence>
<evidence type="ECO:0000259" key="8">
    <source>
        <dbReference type="Pfam" id="PF08241"/>
    </source>
</evidence>
<accession>A0A9W7W650</accession>
<dbReference type="GO" id="GO:0071949">
    <property type="term" value="F:FAD binding"/>
    <property type="evidence" value="ECO:0007669"/>
    <property type="project" value="InterPro"/>
</dbReference>
<dbReference type="Gene3D" id="3.30.9.10">
    <property type="entry name" value="D-Amino Acid Oxidase, subunit A, domain 2"/>
    <property type="match status" value="1"/>
</dbReference>
<evidence type="ECO:0000256" key="1">
    <source>
        <dbReference type="ARBA" id="ARBA00007801"/>
    </source>
</evidence>
<dbReference type="PANTHER" id="PTHR43004">
    <property type="entry name" value="TRK SYSTEM POTASSIUM UPTAKE PROTEIN"/>
    <property type="match status" value="1"/>
</dbReference>
<dbReference type="SUPFAM" id="SSF51905">
    <property type="entry name" value="FAD/NAD(P)-binding domain"/>
    <property type="match status" value="1"/>
</dbReference>
<dbReference type="InterPro" id="IPR012941">
    <property type="entry name" value="Phe_hydrox_C_dim_dom"/>
</dbReference>
<dbReference type="SUPFAM" id="SSF54373">
    <property type="entry name" value="FAD-linked reductases, C-terminal domain"/>
    <property type="match status" value="1"/>
</dbReference>
<feature type="domain" description="Methyltransferase type 11" evidence="8">
    <location>
        <begin position="670"/>
        <end position="750"/>
    </location>
</feature>
<dbReference type="InterPro" id="IPR002938">
    <property type="entry name" value="FAD-bd"/>
</dbReference>
<dbReference type="GO" id="GO:0016709">
    <property type="term" value="F:oxidoreductase activity, acting on paired donors, with incorporation or reduction of molecular oxygen, NAD(P)H as one donor, and incorporation of one atom of oxygen"/>
    <property type="evidence" value="ECO:0007669"/>
    <property type="project" value="UniProtKB-ARBA"/>
</dbReference>
<dbReference type="Pfam" id="PF07976">
    <property type="entry name" value="Phe_hydrox_dim"/>
    <property type="match status" value="1"/>
</dbReference>
<dbReference type="OrthoDB" id="1716816at2759"/>
<keyword evidence="10" id="KW-1185">Reference proteome</keyword>
<keyword evidence="2" id="KW-0285">Flavoprotein</keyword>
<evidence type="ECO:0000256" key="4">
    <source>
        <dbReference type="ARBA" id="ARBA00023002"/>
    </source>
</evidence>
<dbReference type="Pfam" id="PF08241">
    <property type="entry name" value="Methyltransf_11"/>
    <property type="match status" value="1"/>
</dbReference>
<name>A0A9W7W650_9PEZI</name>
<dbReference type="InterPro" id="IPR029063">
    <property type="entry name" value="SAM-dependent_MTases_sf"/>
</dbReference>
<dbReference type="InterPro" id="IPR050641">
    <property type="entry name" value="RIFMO-like"/>
</dbReference>
<reference evidence="9 10" key="2">
    <citation type="journal article" date="2021" name="Curr. Genet.">
        <title>Genetic response to nitrogen starvation in the aggressive Eucalyptus foliar pathogen Teratosphaeria destructans.</title>
        <authorList>
            <person name="Havenga M."/>
            <person name="Wingfield B.D."/>
            <person name="Wingfield M.J."/>
            <person name="Dreyer L.L."/>
            <person name="Roets F."/>
            <person name="Aylward J."/>
        </authorList>
    </citation>
    <scope>NUCLEOTIDE SEQUENCE [LARGE SCALE GENOMIC DNA]</scope>
    <source>
        <strain evidence="9">CMW44962</strain>
    </source>
</reference>
<evidence type="ECO:0000256" key="5">
    <source>
        <dbReference type="SAM" id="MobiDB-lite"/>
    </source>
</evidence>
<comment type="similarity">
    <text evidence="1">Belongs to the PheA/TfdB FAD monooxygenase family.</text>
</comment>
<dbReference type="Gene3D" id="3.40.50.150">
    <property type="entry name" value="Vaccinia Virus protein VP39"/>
    <property type="match status" value="1"/>
</dbReference>
<dbReference type="AlphaFoldDB" id="A0A9W7W650"/>
<feature type="region of interest" description="Disordered" evidence="5">
    <location>
        <begin position="587"/>
        <end position="625"/>
    </location>
</feature>
<feature type="compositionally biased region" description="Polar residues" evidence="5">
    <location>
        <begin position="610"/>
        <end position="625"/>
    </location>
</feature>
<dbReference type="EMBL" id="RIBY02000247">
    <property type="protein sequence ID" value="KAH9844699.1"/>
    <property type="molecule type" value="Genomic_DNA"/>
</dbReference>
<evidence type="ECO:0000256" key="2">
    <source>
        <dbReference type="ARBA" id="ARBA00022630"/>
    </source>
</evidence>
<proteinExistence type="inferred from homology"/>
<evidence type="ECO:0000259" key="7">
    <source>
        <dbReference type="Pfam" id="PF07976"/>
    </source>
</evidence>
<protein>
    <submittedName>
        <fullName evidence="9">3-propionate hydroxylase</fullName>
    </submittedName>
</protein>
<dbReference type="Gene3D" id="3.50.50.60">
    <property type="entry name" value="FAD/NAD(P)-binding domain"/>
    <property type="match status" value="1"/>
</dbReference>
<dbReference type="GO" id="GO:0008757">
    <property type="term" value="F:S-adenosylmethionine-dependent methyltransferase activity"/>
    <property type="evidence" value="ECO:0007669"/>
    <property type="project" value="InterPro"/>
</dbReference>
<dbReference type="InterPro" id="IPR013216">
    <property type="entry name" value="Methyltransf_11"/>
</dbReference>
<keyword evidence="4" id="KW-0560">Oxidoreductase</keyword>
<sequence length="853" mass="94500">MSTKSRPVDVLVVGAGPVGLITAYQLARFGGVSVAIIEKHAKSIQDDYGRAITLYPRSSEMLDQLELADELAQQCFACRDTVSYDSAGNEVHNRGWSFMEAMKEDTCWGFALVLRQKYQEDIFRKALKRHGIDVEAPAELTAVRIDDNIPLGGHRITATVNASRQHLQFQCRYLIGCDGGRSSVRKMLKIPFNGATTEDRWVRIDGLVKTNMPKPRTYCSIESPTHGNVLWAALDRGATRIGYAFTADRAEAYEVFDEAAAVKEAIAAVKPFALDFERVDWWTIYSVGQRIAASFFVQDCVFLAGDACHTHSSGAAQGMNTGLHDAINLGWKLSLVLRGLACPGILQTYEAERLPNVERLIKYDKDISRLMTNRLPEGWNGDPNVDRHAILAKIMAEAGTFSSGLGIFYDVQEDNPLNVAGSFQPAHDLDAVGPGKRAPDVTLLKPGTLEPTRLLSITRSWSCFHVLVFAGQAYDAEGVFARSAKASCVLQRLHTAGCIKFRTVLAKTAASAWELLHHDPLGRVYFDTANGAAHRRYAIDESEGAVVVVRPDGWIGTMSLLSASAVIELGQYFGRIFEPQITSKDRDMDFEPHLPSTNGLRTTPNPPSTPHRQSSHQMTSETAATAQDYEEQHVHNVYEQIASHFSSTRYKPWPIIQHFLQTLPPGSIGLDVGCGNGKYLATNQDIFILGSDRSRNLTTIAKRHQPHAVCVADILALPHQDARFDFAISIAVLHHLSTPARRIEAVRTVLATLRPRVGRALLYVWALEQEGSRRGWKEGGEQDVMVPWVTRLSKKSQAGDHAHGQQQTGDQTFHRYYHLYRKGELTADVEAAGGKVLESGYEKDNWWVIATID</sequence>
<dbReference type="Gene3D" id="3.40.30.20">
    <property type="match status" value="1"/>
</dbReference>
<dbReference type="PRINTS" id="PR00420">
    <property type="entry name" value="RNGMNOXGNASE"/>
</dbReference>
<comment type="caution">
    <text evidence="9">The sequence shown here is derived from an EMBL/GenBank/DDBJ whole genome shotgun (WGS) entry which is preliminary data.</text>
</comment>
<dbReference type="InterPro" id="IPR036249">
    <property type="entry name" value="Thioredoxin-like_sf"/>
</dbReference>
<dbReference type="SUPFAM" id="SSF52833">
    <property type="entry name" value="Thioredoxin-like"/>
    <property type="match status" value="1"/>
</dbReference>